<reference evidence="2 3" key="1">
    <citation type="journal article" date="2016" name="Fungal Biol.">
        <title>The genome of Xylona heveae provides a window into fungal endophytism.</title>
        <authorList>
            <person name="Gazis R."/>
            <person name="Kuo A."/>
            <person name="Riley R."/>
            <person name="LaButti K."/>
            <person name="Lipzen A."/>
            <person name="Lin J."/>
            <person name="Amirebrahimi M."/>
            <person name="Hesse C.N."/>
            <person name="Spatafora J.W."/>
            <person name="Henrissat B."/>
            <person name="Hainaut M."/>
            <person name="Grigoriev I.V."/>
            <person name="Hibbett D.S."/>
        </authorList>
    </citation>
    <scope>NUCLEOTIDE SEQUENCE [LARGE SCALE GENOMIC DNA]</scope>
    <source>
        <strain evidence="2 3">TC161</strain>
    </source>
</reference>
<evidence type="ECO:0000256" key="1">
    <source>
        <dbReference type="SAM" id="MobiDB-lite"/>
    </source>
</evidence>
<dbReference type="AlphaFoldDB" id="A0A165IJD2"/>
<dbReference type="EMBL" id="KV407455">
    <property type="protein sequence ID" value="KZF24976.1"/>
    <property type="molecule type" value="Genomic_DNA"/>
</dbReference>
<protein>
    <submittedName>
        <fullName evidence="2">Uncharacterized protein</fullName>
    </submittedName>
</protein>
<sequence length="505" mass="57198">MTTRKPITNEAAKVAYLFKATAIELYSHECNIDFLREEAQTRGTDILFLIQQVCDSNPSQGMSLYELAQYEKLYYGICSKIRRTVGEIFDRLNKGLIEMETILHQRGIGCDSERSPLRVKNFLDLLETHWGILNDSGLVSILHAAVKEKNIQIAIEQRLKTTLLSSQNPEDHKTQDRDLLRSQLEQRRHEIRQKLNKMPGLRDFSNVPASDLFADLRVGYDQEIERERKIHASGIKDRQIERARIHHQRALDILCGKEVKRSISLASSESRDNLDGNDEPKCLNLSCTCKPDCLCAPLCADYPENDCACKTIPLFAEIREQIAVESSLGDIAGHPHLLGARSEKSAQLQVAALALPEVSEFEAAVKLVEDSLAEMELTDYARAVQSRSKMDGLNTVSSVASRIRFEPSQTARKTHQSERMDRFCQRHKYNPSLSTIESENASSADQPRPMVLRAEPKNKRQPRTLLESPDIIEKEKDSNIRVHFGELFLECGNKNATPGENRKAM</sequence>
<dbReference type="GeneID" id="28899224"/>
<name>A0A165IJD2_XYLHT</name>
<feature type="compositionally biased region" description="Polar residues" evidence="1">
    <location>
        <begin position="433"/>
        <end position="445"/>
    </location>
</feature>
<dbReference type="OrthoDB" id="5419508at2759"/>
<dbReference type="RefSeq" id="XP_018190531.1">
    <property type="nucleotide sequence ID" value="XM_018334087.1"/>
</dbReference>
<gene>
    <name evidence="2" type="ORF">L228DRAFT_258465</name>
</gene>
<keyword evidence="3" id="KW-1185">Reference proteome</keyword>
<dbReference type="Proteomes" id="UP000076632">
    <property type="component" value="Unassembled WGS sequence"/>
</dbReference>
<proteinExistence type="predicted"/>
<organism evidence="2 3">
    <name type="scientific">Xylona heveae (strain CBS 132557 / TC161)</name>
    <dbReference type="NCBI Taxonomy" id="1328760"/>
    <lineage>
        <taxon>Eukaryota</taxon>
        <taxon>Fungi</taxon>
        <taxon>Dikarya</taxon>
        <taxon>Ascomycota</taxon>
        <taxon>Pezizomycotina</taxon>
        <taxon>Xylonomycetes</taxon>
        <taxon>Xylonales</taxon>
        <taxon>Xylonaceae</taxon>
        <taxon>Xylona</taxon>
    </lineage>
</organism>
<feature type="region of interest" description="Disordered" evidence="1">
    <location>
        <begin position="433"/>
        <end position="470"/>
    </location>
</feature>
<evidence type="ECO:0000313" key="3">
    <source>
        <dbReference type="Proteomes" id="UP000076632"/>
    </source>
</evidence>
<dbReference type="InParanoid" id="A0A165IJD2"/>
<evidence type="ECO:0000313" key="2">
    <source>
        <dbReference type="EMBL" id="KZF24976.1"/>
    </source>
</evidence>
<accession>A0A165IJD2</accession>